<dbReference type="SUPFAM" id="SSF56801">
    <property type="entry name" value="Acetyl-CoA synthetase-like"/>
    <property type="match status" value="1"/>
</dbReference>
<dbReference type="InterPro" id="IPR000873">
    <property type="entry name" value="AMP-dep_synth/lig_dom"/>
</dbReference>
<dbReference type="NCBIfam" id="TIGR01746">
    <property type="entry name" value="Thioester-redct"/>
    <property type="match status" value="1"/>
</dbReference>
<dbReference type="InterPro" id="IPR036736">
    <property type="entry name" value="ACP-like_sf"/>
</dbReference>
<dbReference type="Gene3D" id="3.40.50.1820">
    <property type="entry name" value="alpha/beta hydrolase"/>
    <property type="match status" value="1"/>
</dbReference>
<dbReference type="SMART" id="SM00823">
    <property type="entry name" value="PKS_PP"/>
    <property type="match status" value="1"/>
</dbReference>
<dbReference type="PROSITE" id="PS50075">
    <property type="entry name" value="CARRIER"/>
    <property type="match status" value="1"/>
</dbReference>
<dbReference type="PROSITE" id="PS00455">
    <property type="entry name" value="AMP_BINDING"/>
    <property type="match status" value="1"/>
</dbReference>
<dbReference type="PROSITE" id="PS00012">
    <property type="entry name" value="PHOSPHOPANTETHEINE"/>
    <property type="match status" value="1"/>
</dbReference>
<dbReference type="InterPro" id="IPR013120">
    <property type="entry name" value="FAR_NAD-bd"/>
</dbReference>
<dbReference type="Pfam" id="PF13193">
    <property type="entry name" value="AMP-binding_C"/>
    <property type="match status" value="1"/>
</dbReference>
<dbReference type="InterPro" id="IPR042099">
    <property type="entry name" value="ANL_N_sf"/>
</dbReference>
<dbReference type="SUPFAM" id="SSF51735">
    <property type="entry name" value="NAD(P)-binding Rossmann-fold domains"/>
    <property type="match status" value="1"/>
</dbReference>
<dbReference type="Pfam" id="PF00501">
    <property type="entry name" value="AMP-binding"/>
    <property type="match status" value="1"/>
</dbReference>
<sequence length="1006" mass="106826">MPTIPETLAASAADRGDAVAIVDQDGRSLTYADWDDRASRIARALSRGVLSDGPVAMWFDDRDWIDAAVGLLGIMRAGGLALPLSSRFHPHEVAAIVEKYSVARLIVGPGLSLPGRDAGARILEFAKALEGPPGETSGERPSTGPQRGCLVYTSGTTGWPRAVRCDHENLAYFLDWRPGFGSEGIIHSFPFDTAAGVLFTIFALTRGPVIRSARLDAGGFLRSLNAHRPRDLMLAPSQMRALIRDLPELAGTEAAKAVRSVVMTAAPTEAALVESVRATFGNAVVINSYSSSEAGIAATNLHYPPAGSPPAGPVHRPEDHPGMICVGYPNEDTEVEVRDETGGRCPPNVVGDVYLRTPRRPLRDYYGPDGAASATVFRDGWVRMGDVGLLDTTGALHLAGRSSDLIDVGGLNVSALQIESVLRTHEGVADVAVFGVADARFGERIAAAVVPRGMVTGRQLHRWVVDGLGEFKAPAHYAFVPEIPLNSMGKVLKRTLRERFEAILEASPDRVASVPETVSGACDGAVADLCAQVLGLDRVDPGDDFFTLGGNSLTATRLVQRFRHAFGVDVPMKALFESPRVADVAALLRSLQRGGTEPAVVDPVTADPAADAAPLEGLLGFVAPEDPSDPREVLLTGGTGFLGAFLLGELLTSTRADVRCLVRAEDDAGAFTRLREALRRYGLWQDGFERRIVPVRGDLADAGLGLTEEDRADLARRVDAIYHCGAVVNVVHPYSRLRAANVDGTKEIIRLADMSGRAPLHYVSTIGVFEGAGRPGRPIGELDPPGPPSAIRQGYAQSKWVGERLVAHAAEAGIPVTIHRPSRIVGHSATGACQTDDYLWRVMKACVQLGSCPADLRSPVDLVPVDYVSAAIVALTTRPGAIGRTFHLVGAEPVEMNRLLEYVRDFGYDLAGVTSAEWLDGVRADPGNAAYPLLSVLHPGETGELGAGSLTGGPGVTFTADATLAGLGGTRIRPVRIDSKIFGRYLSYFVDIGFLPPPGKDAGRQG</sequence>
<dbReference type="EMBL" id="JACHMP010000001">
    <property type="protein sequence ID" value="MBB5822978.1"/>
    <property type="molecule type" value="Genomic_DNA"/>
</dbReference>
<keyword evidence="5" id="KW-1185">Reference proteome</keyword>
<gene>
    <name evidence="4" type="ORF">F4562_006040</name>
</gene>
<dbReference type="InterPro" id="IPR020845">
    <property type="entry name" value="AMP-binding_CS"/>
</dbReference>
<evidence type="ECO:0000313" key="4">
    <source>
        <dbReference type="EMBL" id="MBB5822978.1"/>
    </source>
</evidence>
<dbReference type="InterPro" id="IPR025110">
    <property type="entry name" value="AMP-bd_C"/>
</dbReference>
<proteinExistence type="predicted"/>
<protein>
    <submittedName>
        <fullName evidence="4">Thioester reductase-like protein</fullName>
    </submittedName>
</protein>
<dbReference type="Gene3D" id="3.40.50.12780">
    <property type="entry name" value="N-terminal domain of ligase-like"/>
    <property type="match status" value="1"/>
</dbReference>
<name>A0A7W9ILK8_9ACTN</name>
<dbReference type="PANTHER" id="PTHR44845:SF6">
    <property type="entry name" value="BETA-ALANINE-ACTIVATING ENZYME"/>
    <property type="match status" value="1"/>
</dbReference>
<feature type="domain" description="Carrier" evidence="3">
    <location>
        <begin position="517"/>
        <end position="592"/>
    </location>
</feature>
<dbReference type="Pfam" id="PF00550">
    <property type="entry name" value="PP-binding"/>
    <property type="match status" value="1"/>
</dbReference>
<dbReference type="Gene3D" id="3.30.300.30">
    <property type="match status" value="1"/>
</dbReference>
<dbReference type="Gene3D" id="3.40.50.720">
    <property type="entry name" value="NAD(P)-binding Rossmann-like Domain"/>
    <property type="match status" value="1"/>
</dbReference>
<dbReference type="PANTHER" id="PTHR44845">
    <property type="entry name" value="CARRIER DOMAIN-CONTAINING PROTEIN"/>
    <property type="match status" value="1"/>
</dbReference>
<evidence type="ECO:0000259" key="3">
    <source>
        <dbReference type="PROSITE" id="PS50075"/>
    </source>
</evidence>
<reference evidence="4 5" key="1">
    <citation type="submission" date="2020-08" db="EMBL/GenBank/DDBJ databases">
        <title>Sequencing the genomes of 1000 actinobacteria strains.</title>
        <authorList>
            <person name="Klenk H.-P."/>
        </authorList>
    </citation>
    <scope>NUCLEOTIDE SEQUENCE [LARGE SCALE GENOMIC DNA]</scope>
    <source>
        <strain evidence="4 5">DSM 46887</strain>
    </source>
</reference>
<dbReference type="InterPro" id="IPR010080">
    <property type="entry name" value="Thioester_reductase-like_dom"/>
</dbReference>
<dbReference type="InterPro" id="IPR006162">
    <property type="entry name" value="Ppantetheine_attach_site"/>
</dbReference>
<dbReference type="Pfam" id="PF07993">
    <property type="entry name" value="NAD_binding_4"/>
    <property type="match status" value="1"/>
</dbReference>
<organism evidence="4 5">
    <name type="scientific">Streptosporangium becharense</name>
    <dbReference type="NCBI Taxonomy" id="1816182"/>
    <lineage>
        <taxon>Bacteria</taxon>
        <taxon>Bacillati</taxon>
        <taxon>Actinomycetota</taxon>
        <taxon>Actinomycetes</taxon>
        <taxon>Streptosporangiales</taxon>
        <taxon>Streptosporangiaceae</taxon>
        <taxon>Streptosporangium</taxon>
    </lineage>
</organism>
<dbReference type="AlphaFoldDB" id="A0A7W9ILK8"/>
<dbReference type="SUPFAM" id="SSF47336">
    <property type="entry name" value="ACP-like"/>
    <property type="match status" value="1"/>
</dbReference>
<dbReference type="InterPro" id="IPR020806">
    <property type="entry name" value="PKS_PP-bd"/>
</dbReference>
<keyword evidence="1" id="KW-0596">Phosphopantetheine</keyword>
<evidence type="ECO:0000256" key="1">
    <source>
        <dbReference type="ARBA" id="ARBA00022450"/>
    </source>
</evidence>
<dbReference type="InterPro" id="IPR009081">
    <property type="entry name" value="PP-bd_ACP"/>
</dbReference>
<dbReference type="InterPro" id="IPR029058">
    <property type="entry name" value="AB_hydrolase_fold"/>
</dbReference>
<evidence type="ECO:0000313" key="5">
    <source>
        <dbReference type="Proteomes" id="UP000540685"/>
    </source>
</evidence>
<dbReference type="CDD" id="cd05235">
    <property type="entry name" value="SDR_e1"/>
    <property type="match status" value="1"/>
</dbReference>
<dbReference type="RefSeq" id="WP_184539843.1">
    <property type="nucleotide sequence ID" value="NZ_JACHMP010000001.1"/>
</dbReference>
<accession>A0A7W9ILK8</accession>
<keyword evidence="2" id="KW-0597">Phosphoprotein</keyword>
<comment type="caution">
    <text evidence="4">The sequence shown here is derived from an EMBL/GenBank/DDBJ whole genome shotgun (WGS) entry which is preliminary data.</text>
</comment>
<dbReference type="Proteomes" id="UP000540685">
    <property type="component" value="Unassembled WGS sequence"/>
</dbReference>
<dbReference type="InterPro" id="IPR045851">
    <property type="entry name" value="AMP-bd_C_sf"/>
</dbReference>
<dbReference type="GO" id="GO:0031177">
    <property type="term" value="F:phosphopantetheine binding"/>
    <property type="evidence" value="ECO:0007669"/>
    <property type="project" value="InterPro"/>
</dbReference>
<evidence type="ECO:0000256" key="2">
    <source>
        <dbReference type="ARBA" id="ARBA00022553"/>
    </source>
</evidence>
<dbReference type="InterPro" id="IPR036291">
    <property type="entry name" value="NAD(P)-bd_dom_sf"/>
</dbReference>